<protein>
    <submittedName>
        <fullName evidence="1">Uncharacterized protein</fullName>
    </submittedName>
</protein>
<organism evidence="1 2">
    <name type="scientific">Enterococcus phage vipetofem</name>
    <dbReference type="NCBI Taxonomy" id="2719594"/>
    <lineage>
        <taxon>Viruses</taxon>
        <taxon>Duplodnaviria</taxon>
        <taxon>Heunggongvirae</taxon>
        <taxon>Uroviricota</taxon>
        <taxon>Caudoviricetes</taxon>
        <taxon>Andrewesvirinae</taxon>
        <taxon>Vipetofemvirus</taxon>
        <taxon>Vipetofemvirus vipetofem</taxon>
    </lineage>
</organism>
<name>A0A6G9LP57_9CAUD</name>
<evidence type="ECO:0000313" key="1">
    <source>
        <dbReference type="EMBL" id="QIQ66364.1"/>
    </source>
</evidence>
<dbReference type="EMBL" id="MT119361">
    <property type="protein sequence ID" value="QIQ66364.1"/>
    <property type="molecule type" value="Genomic_DNA"/>
</dbReference>
<dbReference type="Proteomes" id="UP000502113">
    <property type="component" value="Segment"/>
</dbReference>
<gene>
    <name evidence="1" type="ORF">vipetofem_66</name>
</gene>
<proteinExistence type="predicted"/>
<accession>A0A6G9LP57</accession>
<sequence length="102" mass="12274">MSYYDYVYKQKEIDRIVDQLQLLDLTLSWSTDNKDLGYATLIIETNDFRMCVNVDYFTYIGKDLKSREVRNKIIDYSINKFKKAYVKYKYNLKEIGEINNVI</sequence>
<evidence type="ECO:0000313" key="2">
    <source>
        <dbReference type="Proteomes" id="UP000502113"/>
    </source>
</evidence>
<keyword evidence="2" id="KW-1185">Reference proteome</keyword>
<reference evidence="2" key="1">
    <citation type="submission" date="2020-02" db="EMBL/GenBank/DDBJ databases">
        <authorList>
            <person name="Olsen N.S."/>
            <person name="Forero-Junco L."/>
            <person name="Kot W."/>
            <person name="Hansen L.H."/>
        </authorList>
    </citation>
    <scope>NUCLEOTIDE SEQUENCE [LARGE SCALE GENOMIC DNA]</scope>
</reference>